<feature type="transmembrane region" description="Helical" evidence="1">
    <location>
        <begin position="93"/>
        <end position="110"/>
    </location>
</feature>
<feature type="transmembrane region" description="Helical" evidence="1">
    <location>
        <begin position="402"/>
        <end position="423"/>
    </location>
</feature>
<feature type="transmembrane region" description="Helical" evidence="1">
    <location>
        <begin position="64"/>
        <end position="86"/>
    </location>
</feature>
<feature type="transmembrane region" description="Helical" evidence="1">
    <location>
        <begin position="310"/>
        <end position="327"/>
    </location>
</feature>
<dbReference type="EMBL" id="CP002903">
    <property type="protein sequence ID" value="AEJ61048.1"/>
    <property type="molecule type" value="Genomic_DNA"/>
</dbReference>
<feature type="transmembrane region" description="Helical" evidence="1">
    <location>
        <begin position="165"/>
        <end position="191"/>
    </location>
</feature>
<keyword evidence="1" id="KW-1133">Transmembrane helix</keyword>
<reference evidence="2 3" key="1">
    <citation type="submission" date="2011-06" db="EMBL/GenBank/DDBJ databases">
        <title>The complete genome of Spirochaeta thermophila DSM 6578.</title>
        <authorList>
            <consortium name="US DOE Joint Genome Institute (JGI-PGF)"/>
            <person name="Lucas S."/>
            <person name="Lapidus A."/>
            <person name="Bruce D."/>
            <person name="Goodwin L."/>
            <person name="Pitluck S."/>
            <person name="Peters L."/>
            <person name="Kyrpides N."/>
            <person name="Mavromatis K."/>
            <person name="Ivanova N."/>
            <person name="Mikailova N."/>
            <person name="Pagani I."/>
            <person name="Chertkov O."/>
            <person name="Detter J.C."/>
            <person name="Tapia R."/>
            <person name="Han C."/>
            <person name="Land M."/>
            <person name="Hauser L."/>
            <person name="Markowitz V."/>
            <person name="Cheng J.-F."/>
            <person name="Hugenholtz P."/>
            <person name="Woyke T."/>
            <person name="Wu D."/>
            <person name="Spring S."/>
            <person name="Merkhoffer B."/>
            <person name="Schneider S."/>
            <person name="Klenk H.-P."/>
            <person name="Eisen J.A."/>
        </authorList>
    </citation>
    <scope>NUCLEOTIDE SEQUENCE [LARGE SCALE GENOMIC DNA]</scope>
    <source>
        <strain evidence="3">ATCC 700085 / DSM 6578 / Z-1203</strain>
    </source>
</reference>
<organism evidence="2 3">
    <name type="scientific">Winmispira thermophila (strain ATCC 700085 / DSM 6578 / Z-1203)</name>
    <name type="common">Spirochaeta thermophila</name>
    <dbReference type="NCBI Taxonomy" id="869211"/>
    <lineage>
        <taxon>Bacteria</taxon>
        <taxon>Pseudomonadati</taxon>
        <taxon>Spirochaetota</taxon>
        <taxon>Spirochaetia</taxon>
        <taxon>Winmispirales</taxon>
        <taxon>Winmispiraceae</taxon>
        <taxon>Winmispira</taxon>
    </lineage>
</organism>
<keyword evidence="1" id="KW-0812">Transmembrane</keyword>
<proteinExistence type="predicted"/>
<dbReference type="HOGENOM" id="CLU_031185_0_0_12"/>
<keyword evidence="3" id="KW-1185">Reference proteome</keyword>
<dbReference type="Proteomes" id="UP000007254">
    <property type="component" value="Chromosome"/>
</dbReference>
<gene>
    <name evidence="2" type="ordered locus">Spith_0772</name>
</gene>
<dbReference type="AlphaFoldDB" id="G0GB24"/>
<keyword evidence="1" id="KW-0472">Membrane</keyword>
<feature type="transmembrane region" description="Helical" evidence="1">
    <location>
        <begin position="370"/>
        <end position="390"/>
    </location>
</feature>
<dbReference type="Pfam" id="PF07613">
    <property type="entry name" value="DUF1576"/>
    <property type="match status" value="2"/>
</dbReference>
<feature type="transmembrane region" description="Helical" evidence="1">
    <location>
        <begin position="140"/>
        <end position="159"/>
    </location>
</feature>
<feature type="transmembrane region" description="Helical" evidence="1">
    <location>
        <begin position="237"/>
        <end position="258"/>
    </location>
</feature>
<evidence type="ECO:0000313" key="3">
    <source>
        <dbReference type="Proteomes" id="UP000007254"/>
    </source>
</evidence>
<accession>G0GB24</accession>
<sequence>MCVRISRIFRWEPAVERNERFLYVVMGIVLLEFLGLGLAEDGLIQALRGFVRLQTSPARLLNDFASWGGVGGAFLNAVLVGIFGLLLIRWSGVLLAGPTMAAVFTLMGFALFGKTILNIAPIILGVYFSSLLMRKPFKSYILFALFGTALGPLTTYLIFEVGLPLPLSAVLGVGASILVGMLIPPVGVALLHLHQGYNLYNIGFTSGFLGLFIASILDSADSLLPLGVRLLEDPPLAMVLLVPLLSLTLVLAGLIFSHGGGFRELRSILSIPGRLPSDFVTMVAPGGSLMNMGLLGLASAAYVWVVGGAFNGPVLGGILTVIGFGAFGKTLRNSWPVVLGVWVSSLVFGYDPASAGPLLAALFGTTLAPLAGQFGPLVGFIAGFMHLVVVSRTGFWHGGFALYNNGFAGGLTASLLVAIMEWFKTHREERKSS</sequence>
<evidence type="ECO:0008006" key="4">
    <source>
        <dbReference type="Google" id="ProtNLM"/>
    </source>
</evidence>
<feature type="transmembrane region" description="Helical" evidence="1">
    <location>
        <begin position="116"/>
        <end position="133"/>
    </location>
</feature>
<feature type="transmembrane region" description="Helical" evidence="1">
    <location>
        <begin position="198"/>
        <end position="217"/>
    </location>
</feature>
<feature type="transmembrane region" description="Helical" evidence="1">
    <location>
        <begin position="21"/>
        <end position="44"/>
    </location>
</feature>
<protein>
    <recommendedName>
        <fullName evidence="4">DUF1576 domain-containing protein</fullName>
    </recommendedName>
</protein>
<dbReference type="STRING" id="869211.Spith_0772"/>
<name>G0GB24_WINT7</name>
<dbReference type="InterPro" id="IPR011470">
    <property type="entry name" value="DUF1576"/>
</dbReference>
<dbReference type="KEGG" id="stq:Spith_0772"/>
<evidence type="ECO:0000256" key="1">
    <source>
        <dbReference type="SAM" id="Phobius"/>
    </source>
</evidence>
<feature type="transmembrane region" description="Helical" evidence="1">
    <location>
        <begin position="279"/>
        <end position="304"/>
    </location>
</feature>
<feature type="transmembrane region" description="Helical" evidence="1">
    <location>
        <begin position="334"/>
        <end position="350"/>
    </location>
</feature>
<evidence type="ECO:0000313" key="2">
    <source>
        <dbReference type="EMBL" id="AEJ61048.1"/>
    </source>
</evidence>